<reference evidence="1 2" key="1">
    <citation type="submission" date="2018-05" db="EMBL/GenBank/DDBJ databases">
        <title>Micromonosporas from Atacama Desert.</title>
        <authorList>
            <person name="Carro L."/>
            <person name="Golinska P."/>
            <person name="Klenk H.-P."/>
            <person name="Goodfellow M."/>
        </authorList>
    </citation>
    <scope>NUCLEOTIDE SEQUENCE [LARGE SCALE GENOMIC DNA]</scope>
    <source>
        <strain evidence="1 2">4G51</strain>
    </source>
</reference>
<evidence type="ECO:0000313" key="1">
    <source>
        <dbReference type="EMBL" id="PWR13720.1"/>
    </source>
</evidence>
<dbReference type="EMBL" id="QGKS01000256">
    <property type="protein sequence ID" value="PWR13720.1"/>
    <property type="molecule type" value="Genomic_DNA"/>
</dbReference>
<dbReference type="Proteomes" id="UP000246050">
    <property type="component" value="Unassembled WGS sequence"/>
</dbReference>
<sequence length="63" mass="6622">MIVSAEVLLSRLRLAVVGGNSSPVRAAAHEPGCRARAGLSGKAPTGRRTEVRRPVAADAWVSW</sequence>
<proteinExistence type="predicted"/>
<organism evidence="1 2">
    <name type="scientific">Micromonospora sicca</name>
    <dbReference type="NCBI Taxonomy" id="2202420"/>
    <lineage>
        <taxon>Bacteria</taxon>
        <taxon>Bacillati</taxon>
        <taxon>Actinomycetota</taxon>
        <taxon>Actinomycetes</taxon>
        <taxon>Micromonosporales</taxon>
        <taxon>Micromonosporaceae</taxon>
        <taxon>Micromonospora</taxon>
    </lineage>
</organism>
<comment type="caution">
    <text evidence="1">The sequence shown here is derived from an EMBL/GenBank/DDBJ whole genome shotgun (WGS) entry which is preliminary data.</text>
</comment>
<gene>
    <name evidence="1" type="ORF">DKT69_19705</name>
</gene>
<dbReference type="AlphaFoldDB" id="A0A317DHP1"/>
<accession>A0A317DHP1</accession>
<protein>
    <submittedName>
        <fullName evidence="1">Uncharacterized protein</fullName>
    </submittedName>
</protein>
<name>A0A317DHP1_9ACTN</name>
<evidence type="ECO:0000313" key="2">
    <source>
        <dbReference type="Proteomes" id="UP000246050"/>
    </source>
</evidence>